<proteinExistence type="predicted"/>
<dbReference type="EMBL" id="FOYX01000001">
    <property type="protein sequence ID" value="SFR64134.1"/>
    <property type="molecule type" value="Genomic_DNA"/>
</dbReference>
<dbReference type="InterPro" id="IPR045749">
    <property type="entry name" value="DUF6090"/>
</dbReference>
<evidence type="ECO:0000313" key="3">
    <source>
        <dbReference type="Proteomes" id="UP000199462"/>
    </source>
</evidence>
<keyword evidence="1" id="KW-0472">Membrane</keyword>
<keyword evidence="1" id="KW-0812">Transmembrane</keyword>
<reference evidence="3" key="1">
    <citation type="submission" date="2016-10" db="EMBL/GenBank/DDBJ databases">
        <authorList>
            <person name="Varghese N."/>
            <person name="Submissions S."/>
        </authorList>
    </citation>
    <scope>NUCLEOTIDE SEQUENCE [LARGE SCALE GENOMIC DNA]</scope>
    <source>
        <strain evidence="3">DSM 19891</strain>
    </source>
</reference>
<protein>
    <submittedName>
        <fullName evidence="2">Uncharacterized protein</fullName>
    </submittedName>
</protein>
<dbReference type="STRING" id="440514.SAMN04488010_1443"/>
<accession>A0A1I6IBZ0</accession>
<name>A0A1I6IBZ0_9FLAO</name>
<sequence>MIKFFRKIRQKMLTENKFSKYLLYAIGEIILVVIGILIALQINNNNNYNEQRSLEQEYLLSLQAEFETNLNKINASIQENELRIQSLEYLLTLFDKNVLDTVNSQIISQKFAPIFGSSIGYIPATGVLEDIISSGKLNIILNKSLRQNLASFNSSLNHLNIQLNAMDFTEDKLRTIFYNKGSVRRLVMDIGFKDFDRESISEKTDNKRLFESAEFENYLLAYYLSAKATNGPNLFGRVKAEIENTIKEIEKELEK</sequence>
<dbReference type="Proteomes" id="UP000199462">
    <property type="component" value="Unassembled WGS sequence"/>
</dbReference>
<keyword evidence="3" id="KW-1185">Reference proteome</keyword>
<dbReference type="Pfam" id="PF19578">
    <property type="entry name" value="DUF6090"/>
    <property type="match status" value="1"/>
</dbReference>
<keyword evidence="1" id="KW-1133">Transmembrane helix</keyword>
<dbReference type="RefSeq" id="WP_027064866.1">
    <property type="nucleotide sequence ID" value="NZ_CANMGB010000001.1"/>
</dbReference>
<organism evidence="2 3">
    <name type="scientific">Maribacter stanieri</name>
    <dbReference type="NCBI Taxonomy" id="440514"/>
    <lineage>
        <taxon>Bacteria</taxon>
        <taxon>Pseudomonadati</taxon>
        <taxon>Bacteroidota</taxon>
        <taxon>Flavobacteriia</taxon>
        <taxon>Flavobacteriales</taxon>
        <taxon>Flavobacteriaceae</taxon>
        <taxon>Maribacter</taxon>
    </lineage>
</organism>
<evidence type="ECO:0000256" key="1">
    <source>
        <dbReference type="SAM" id="Phobius"/>
    </source>
</evidence>
<evidence type="ECO:0000313" key="2">
    <source>
        <dbReference type="EMBL" id="SFR64134.1"/>
    </source>
</evidence>
<gene>
    <name evidence="2" type="ORF">SAMN04488010_1443</name>
</gene>
<feature type="transmembrane region" description="Helical" evidence="1">
    <location>
        <begin position="21"/>
        <end position="42"/>
    </location>
</feature>
<dbReference type="AlphaFoldDB" id="A0A1I6IBZ0"/>